<dbReference type="EMBL" id="CM044704">
    <property type="protein sequence ID" value="KAI5668414.1"/>
    <property type="molecule type" value="Genomic_DNA"/>
</dbReference>
<comment type="caution">
    <text evidence="1">The sequence shown here is derived from an EMBL/GenBank/DDBJ whole genome shotgun (WGS) entry which is preliminary data.</text>
</comment>
<evidence type="ECO:0000313" key="2">
    <source>
        <dbReference type="Proteomes" id="UP001060085"/>
    </source>
</evidence>
<name>A0ACC0B6Y5_CATRO</name>
<dbReference type="Proteomes" id="UP001060085">
    <property type="component" value="Linkage Group LG04"/>
</dbReference>
<protein>
    <submittedName>
        <fullName evidence="1">Uncharacterized protein</fullName>
    </submittedName>
</protein>
<gene>
    <name evidence="1" type="ORF">M9H77_18267</name>
</gene>
<accession>A0ACC0B6Y5</accession>
<proteinExistence type="predicted"/>
<reference evidence="2" key="1">
    <citation type="journal article" date="2023" name="Nat. Plants">
        <title>Single-cell RNA sequencing provides a high-resolution roadmap for understanding the multicellular compartmentation of specialized metabolism.</title>
        <authorList>
            <person name="Sun S."/>
            <person name="Shen X."/>
            <person name="Li Y."/>
            <person name="Li Y."/>
            <person name="Wang S."/>
            <person name="Li R."/>
            <person name="Zhang H."/>
            <person name="Shen G."/>
            <person name="Guo B."/>
            <person name="Wei J."/>
            <person name="Xu J."/>
            <person name="St-Pierre B."/>
            <person name="Chen S."/>
            <person name="Sun C."/>
        </authorList>
    </citation>
    <scope>NUCLEOTIDE SEQUENCE [LARGE SCALE GENOMIC DNA]</scope>
</reference>
<organism evidence="1 2">
    <name type="scientific">Catharanthus roseus</name>
    <name type="common">Madagascar periwinkle</name>
    <name type="synonym">Vinca rosea</name>
    <dbReference type="NCBI Taxonomy" id="4058"/>
    <lineage>
        <taxon>Eukaryota</taxon>
        <taxon>Viridiplantae</taxon>
        <taxon>Streptophyta</taxon>
        <taxon>Embryophyta</taxon>
        <taxon>Tracheophyta</taxon>
        <taxon>Spermatophyta</taxon>
        <taxon>Magnoliopsida</taxon>
        <taxon>eudicotyledons</taxon>
        <taxon>Gunneridae</taxon>
        <taxon>Pentapetalae</taxon>
        <taxon>asterids</taxon>
        <taxon>lamiids</taxon>
        <taxon>Gentianales</taxon>
        <taxon>Apocynaceae</taxon>
        <taxon>Rauvolfioideae</taxon>
        <taxon>Vinceae</taxon>
        <taxon>Catharanthinae</taxon>
        <taxon>Catharanthus</taxon>
    </lineage>
</organism>
<sequence>MELRCFQEEAGGNIEKPYAEAWWLRAQEAHQRLLVATGAMSTVLAHNLQPSPPSDREVATTRHLFCRYLLRLPMSPALRGKRGCGIHAASTGQNHWFHDLVCHSVWCGARFSTHSVQYFPLTDNPTSQPLPGPPSSSSPPPPM</sequence>
<keyword evidence="2" id="KW-1185">Reference proteome</keyword>
<evidence type="ECO:0000313" key="1">
    <source>
        <dbReference type="EMBL" id="KAI5668414.1"/>
    </source>
</evidence>